<accession>A0A0C7NA56</accession>
<evidence type="ECO:0000256" key="2">
    <source>
        <dbReference type="SAM" id="SignalP"/>
    </source>
</evidence>
<dbReference type="OrthoDB" id="4060030at2759"/>
<evidence type="ECO:0000313" key="3">
    <source>
        <dbReference type="EMBL" id="CEP64746.1"/>
    </source>
</evidence>
<gene>
    <name evidence="3" type="ORF">LALA0_S13e02080g</name>
</gene>
<name>A0A0C7NA56_9SACH</name>
<feature type="signal peptide" evidence="2">
    <location>
        <begin position="1"/>
        <end position="20"/>
    </location>
</feature>
<evidence type="ECO:0000313" key="4">
    <source>
        <dbReference type="Proteomes" id="UP000054304"/>
    </source>
</evidence>
<evidence type="ECO:0000256" key="1">
    <source>
        <dbReference type="SAM" id="MobiDB-lite"/>
    </source>
</evidence>
<dbReference type="EMBL" id="LN736372">
    <property type="protein sequence ID" value="CEP64746.1"/>
    <property type="molecule type" value="Genomic_DNA"/>
</dbReference>
<feature type="compositionally biased region" description="Low complexity" evidence="1">
    <location>
        <begin position="566"/>
        <end position="576"/>
    </location>
</feature>
<dbReference type="HOGENOM" id="CLU_327902_0_0_1"/>
<proteinExistence type="predicted"/>
<dbReference type="Proteomes" id="UP000054304">
    <property type="component" value="Unassembled WGS sequence"/>
</dbReference>
<dbReference type="RefSeq" id="XP_022630950.1">
    <property type="nucleotide sequence ID" value="XM_022773121.1"/>
</dbReference>
<feature type="chain" id="PRO_5002203415" evidence="2">
    <location>
        <begin position="21"/>
        <end position="877"/>
    </location>
</feature>
<organism evidence="3 4">
    <name type="scientific">Lachancea lanzarotensis</name>
    <dbReference type="NCBI Taxonomy" id="1245769"/>
    <lineage>
        <taxon>Eukaryota</taxon>
        <taxon>Fungi</taxon>
        <taxon>Dikarya</taxon>
        <taxon>Ascomycota</taxon>
        <taxon>Saccharomycotina</taxon>
        <taxon>Saccharomycetes</taxon>
        <taxon>Saccharomycetales</taxon>
        <taxon>Saccharomycetaceae</taxon>
        <taxon>Lachancea</taxon>
    </lineage>
</organism>
<sequence>MVPLVKTFLSTLCLVGIVSARYSNGTTPSSATVPQPSPTAFFSSVHLVDSYTGSNISNDKEHWFLIEAEIYVSAGFDGELYLNAPQSLEGFANGSFDLVQNVTSVGSVTRNASNVFTIRPDVSDTDRSSTFNVLAHLSAGTKSIIDSPQTVDFEFELSPGSKLIQPIDFIAQDLSKSQTNARVGTDNSITYTLDVPFSEYPGELNFAASFSGKDAFTFDTSLTSVQVVTAVDAFNQPTKAINLTAVEDNSDASAINLSLESQISGGIFIRISYTTTPIENVASVETVATLNYPSLSTYKRDISITFEDLVVLEATSNLDNFGEQVFVVTGSGSFPTVTATNFSSSATAASASAVNATVGTVVSNSANMSSLLVTITPTANFTSATSGTPFETHNSTINTGASLTSISGVASITSPPIQQSSVNASNTTVVTSNSNGVVLTYSVVTRTSDGQYDVFTSFFPIATLPSQSQANSTGVNSDSLYIVNATSPSTKVYPTQTVFNRTVSGEVSVFTSLIPVATVGASKSSTACALSSSSSSHDVLVLASITGSSSSKSTAGVKTQSRKKASSSSTESGASQTTEFQTRAYLTYSVVTTTSDGKVFEYTSWFPTSTLSPEVPVKSQSVSAAGAPALSTTESKNLVATTLTQIKGGQISLITTMVPVETQTIKSSELSASQSAASRKPAQSYYSTVVNTTILKTTGSVTQSLTTSYGVSAELLASAQSEIVSTSESLIGAATLSSGTAKTQSTAPSRIDNSFNTASSVLAVTNTGVSTRVSQATQGELLTTYENPIGASTLATAATGAQQDTSVSKSMGALVQTQSSLEPTASRSTLSGSYTIEYQSQTSQASSTRVLSTFDGAGAQLRASIFGSIISILALLL</sequence>
<dbReference type="AlphaFoldDB" id="A0A0C7NA56"/>
<reference evidence="3 4" key="1">
    <citation type="submission" date="2014-12" db="EMBL/GenBank/DDBJ databases">
        <authorList>
            <person name="Neuveglise Cecile"/>
        </authorList>
    </citation>
    <scope>NUCLEOTIDE SEQUENCE [LARGE SCALE GENOMIC DNA]</scope>
    <source>
        <strain evidence="3 4">CBS 12615</strain>
    </source>
</reference>
<dbReference type="STRING" id="1245769.A0A0C7NA56"/>
<protein>
    <submittedName>
        <fullName evidence="3">LALA0S13e02080g1_1</fullName>
    </submittedName>
</protein>
<keyword evidence="2" id="KW-0732">Signal</keyword>
<dbReference type="GeneID" id="34688312"/>
<keyword evidence="4" id="KW-1185">Reference proteome</keyword>
<feature type="region of interest" description="Disordered" evidence="1">
    <location>
        <begin position="549"/>
        <end position="576"/>
    </location>
</feature>